<evidence type="ECO:0000313" key="3">
    <source>
        <dbReference type="Proteomes" id="UP001166191"/>
    </source>
</evidence>
<dbReference type="EMBL" id="JAHKNG010000001">
    <property type="protein sequence ID" value="MBU3028514.1"/>
    <property type="molecule type" value="Genomic_DNA"/>
</dbReference>
<protein>
    <submittedName>
        <fullName evidence="2">SRPBCC family protein</fullName>
    </submittedName>
</protein>
<dbReference type="CDD" id="cd08896">
    <property type="entry name" value="SRPBCC_CalC_Aha1-like_3"/>
    <property type="match status" value="1"/>
</dbReference>
<dbReference type="RefSeq" id="WP_216031218.1">
    <property type="nucleotide sequence ID" value="NZ_JAHKNG010000001.1"/>
</dbReference>
<feature type="domain" description="Activator of Hsp90 ATPase homologue 1/2-like C-terminal" evidence="1">
    <location>
        <begin position="15"/>
        <end position="151"/>
    </location>
</feature>
<reference evidence="2" key="1">
    <citation type="submission" date="2021-06" db="EMBL/GenBank/DDBJ databases">
        <title>Paracoccus bacterium XHP0099 sp. nov., isolated from the surface waters of the Yellow Sea.</title>
        <authorList>
            <person name="Xue H."/>
            <person name="Zhang D."/>
        </authorList>
    </citation>
    <scope>NUCLEOTIDE SEQUENCE</scope>
    <source>
        <strain evidence="2">XHP0099</strain>
    </source>
</reference>
<evidence type="ECO:0000259" key="1">
    <source>
        <dbReference type="Pfam" id="PF08327"/>
    </source>
</evidence>
<dbReference type="Pfam" id="PF08327">
    <property type="entry name" value="AHSA1"/>
    <property type="match status" value="1"/>
</dbReference>
<keyword evidence="3" id="KW-1185">Reference proteome</keyword>
<dbReference type="InterPro" id="IPR013538">
    <property type="entry name" value="ASHA1/2-like_C"/>
</dbReference>
<dbReference type="Proteomes" id="UP001166191">
    <property type="component" value="Unassembled WGS sequence"/>
</dbReference>
<comment type="caution">
    <text evidence="2">The sequence shown here is derived from an EMBL/GenBank/DDBJ whole genome shotgun (WGS) entry which is preliminary data.</text>
</comment>
<name>A0ABS6AD36_9RHOB</name>
<evidence type="ECO:0000313" key="2">
    <source>
        <dbReference type="EMBL" id="MBU3028514.1"/>
    </source>
</evidence>
<accession>A0ABS6AD36</accession>
<gene>
    <name evidence="2" type="ORF">KNW02_00100</name>
</gene>
<sequence length="154" mass="17567">MKDVTNDLVLDRILNAERNRLWRCWTEPKLLEQWFCPKPWHVTDAVLDLRPGGEFSTVMHGPEGEEFPNTGVCLEVVAGRKLVFTDAFTPGWRPSGRPFMVADVSFEDAGEGRTHYVARAMHWTEEARKEHEAMGFHEGWGKAADQLEDLAKSL</sequence>
<organism evidence="2 3">
    <name type="scientific">Paracoccus marinaquae</name>
    <dbReference type="NCBI Taxonomy" id="2841926"/>
    <lineage>
        <taxon>Bacteria</taxon>
        <taxon>Pseudomonadati</taxon>
        <taxon>Pseudomonadota</taxon>
        <taxon>Alphaproteobacteria</taxon>
        <taxon>Rhodobacterales</taxon>
        <taxon>Paracoccaceae</taxon>
        <taxon>Paracoccus</taxon>
    </lineage>
</organism>
<proteinExistence type="predicted"/>